<keyword evidence="9" id="KW-1185">Reference proteome</keyword>
<dbReference type="PROSITE" id="PS50035">
    <property type="entry name" value="PLD"/>
    <property type="match status" value="1"/>
</dbReference>
<dbReference type="KEGG" id="ail:FLP10_08295"/>
<gene>
    <name evidence="8" type="ORF">FLP10_08295</name>
</gene>
<evidence type="ECO:0000313" key="9">
    <source>
        <dbReference type="Proteomes" id="UP000324678"/>
    </source>
</evidence>
<dbReference type="InterPro" id="IPR001736">
    <property type="entry name" value="PLipase_D/transphosphatidylase"/>
</dbReference>
<feature type="domain" description="PLD phosphodiesterase" evidence="7">
    <location>
        <begin position="296"/>
        <end position="323"/>
    </location>
</feature>
<name>A0A5C1YI22_9MICO</name>
<proteinExistence type="inferred from homology"/>
<dbReference type="InterPro" id="IPR025202">
    <property type="entry name" value="PLD-like_dom"/>
</dbReference>
<dbReference type="EMBL" id="CP043505">
    <property type="protein sequence ID" value="QEO14422.1"/>
    <property type="molecule type" value="Genomic_DNA"/>
</dbReference>
<dbReference type="SMART" id="SM00155">
    <property type="entry name" value="PLDc"/>
    <property type="match status" value="2"/>
</dbReference>
<comment type="similarity">
    <text evidence="2">Belongs to the phospholipase D family.</text>
</comment>
<dbReference type="GO" id="GO:0004630">
    <property type="term" value="F:phospholipase D activity"/>
    <property type="evidence" value="ECO:0007669"/>
    <property type="project" value="UniProtKB-EC"/>
</dbReference>
<keyword evidence="4" id="KW-0378">Hydrolase</keyword>
<dbReference type="RefSeq" id="WP_149160443.1">
    <property type="nucleotide sequence ID" value="NZ_CP043505.1"/>
</dbReference>
<dbReference type="PANTHER" id="PTHR43856">
    <property type="entry name" value="CARDIOLIPIN HYDROLASE"/>
    <property type="match status" value="1"/>
</dbReference>
<keyword evidence="5" id="KW-0442">Lipid degradation</keyword>
<evidence type="ECO:0000256" key="6">
    <source>
        <dbReference type="ARBA" id="ARBA00023098"/>
    </source>
</evidence>
<dbReference type="SUPFAM" id="SSF56024">
    <property type="entry name" value="Phospholipase D/nuclease"/>
    <property type="match status" value="2"/>
</dbReference>
<evidence type="ECO:0000256" key="3">
    <source>
        <dbReference type="ARBA" id="ARBA00012027"/>
    </source>
</evidence>
<reference evidence="8 9" key="1">
    <citation type="submission" date="2019-09" db="EMBL/GenBank/DDBJ databases">
        <title>Genome sequencing of strain KACC 19306.</title>
        <authorList>
            <person name="Heo J."/>
            <person name="Kim S.-J."/>
            <person name="Kim J.-S."/>
            <person name="Hong S.-B."/>
            <person name="Kwon S.-W."/>
        </authorList>
    </citation>
    <scope>NUCLEOTIDE SEQUENCE [LARGE SCALE GENOMIC DNA]</scope>
    <source>
        <strain evidence="8 9">KACC 19306</strain>
    </source>
</reference>
<accession>A0A5C1YI22</accession>
<evidence type="ECO:0000256" key="2">
    <source>
        <dbReference type="ARBA" id="ARBA00008664"/>
    </source>
</evidence>
<comment type="catalytic activity">
    <reaction evidence="1">
        <text>a 1,2-diacyl-sn-glycero-3-phosphocholine + H2O = a 1,2-diacyl-sn-glycero-3-phosphate + choline + H(+)</text>
        <dbReference type="Rhea" id="RHEA:14445"/>
        <dbReference type="ChEBI" id="CHEBI:15354"/>
        <dbReference type="ChEBI" id="CHEBI:15377"/>
        <dbReference type="ChEBI" id="CHEBI:15378"/>
        <dbReference type="ChEBI" id="CHEBI:57643"/>
        <dbReference type="ChEBI" id="CHEBI:58608"/>
        <dbReference type="EC" id="3.1.4.4"/>
    </reaction>
</comment>
<dbReference type="EC" id="3.1.4.4" evidence="3"/>
<dbReference type="Gene3D" id="3.30.870.10">
    <property type="entry name" value="Endonuclease Chain A"/>
    <property type="match status" value="2"/>
</dbReference>
<dbReference type="GO" id="GO:0016891">
    <property type="term" value="F:RNA endonuclease activity producing 5'-phosphomonoesters, hydrolytic mechanism"/>
    <property type="evidence" value="ECO:0007669"/>
    <property type="project" value="TreeGrafter"/>
</dbReference>
<evidence type="ECO:0000256" key="5">
    <source>
        <dbReference type="ARBA" id="ARBA00022963"/>
    </source>
</evidence>
<evidence type="ECO:0000256" key="1">
    <source>
        <dbReference type="ARBA" id="ARBA00000798"/>
    </source>
</evidence>
<dbReference type="InterPro" id="IPR051406">
    <property type="entry name" value="PLD_domain"/>
</dbReference>
<dbReference type="GO" id="GO:0016042">
    <property type="term" value="P:lipid catabolic process"/>
    <property type="evidence" value="ECO:0007669"/>
    <property type="project" value="UniProtKB-KW"/>
</dbReference>
<evidence type="ECO:0000313" key="8">
    <source>
        <dbReference type="EMBL" id="QEO14422.1"/>
    </source>
</evidence>
<dbReference type="GO" id="GO:0006793">
    <property type="term" value="P:phosphorus metabolic process"/>
    <property type="evidence" value="ECO:0007669"/>
    <property type="project" value="UniProtKB-ARBA"/>
</dbReference>
<organism evidence="8 9">
    <name type="scientific">Agromyces intestinalis</name>
    <dbReference type="NCBI Taxonomy" id="2592652"/>
    <lineage>
        <taxon>Bacteria</taxon>
        <taxon>Bacillati</taxon>
        <taxon>Actinomycetota</taxon>
        <taxon>Actinomycetes</taxon>
        <taxon>Micrococcales</taxon>
        <taxon>Microbacteriaceae</taxon>
        <taxon>Agromyces</taxon>
    </lineage>
</organism>
<dbReference type="OrthoDB" id="9789376at2"/>
<evidence type="ECO:0000259" key="7">
    <source>
        <dbReference type="PROSITE" id="PS50035"/>
    </source>
</evidence>
<sequence>MPISVGGIELHMGPSSVGGPDDLDAAIRGFIERAKHSLAIAVQEIDSKDIARAIIAAKARGVNVRVILEGDYLTETKAVDDPWLKPGEHDVNREIVSALLKARVRVISDLNPAIFHQKFIVRDEGERGAAVLTGSTNFTLTDTGTNDAAHGGGTGGVTGQNLNHVVILRGQKSAAQYLREFERMWTGTFGALAERVQPRPSEYGLPKVRVKPLFAPRHGPEMEMMKQMLKSTERIDFAMFTFAQSSGIDDTMIRLRPSLDVLRGVLDRDQGAAKWAATTGLGTAGVELHANRRGTGVRKLHHKLMVIDRRLLILGSFNYTDPANTLNDENILVIGDLEEQDPVAEAQQRELAAYALAEIDRIIADLSAPMPAPVPAPVVPVP</sequence>
<keyword evidence="6" id="KW-0443">Lipid metabolism</keyword>
<dbReference type="Proteomes" id="UP000324678">
    <property type="component" value="Chromosome"/>
</dbReference>
<dbReference type="AlphaFoldDB" id="A0A5C1YI22"/>
<dbReference type="PANTHER" id="PTHR43856:SF1">
    <property type="entry name" value="MITOCHONDRIAL CARDIOLIPIN HYDROLASE"/>
    <property type="match status" value="1"/>
</dbReference>
<dbReference type="Pfam" id="PF13091">
    <property type="entry name" value="PLDc_2"/>
    <property type="match status" value="2"/>
</dbReference>
<protein>
    <recommendedName>
        <fullName evidence="3">phospholipase D</fullName>
        <ecNumber evidence="3">3.1.4.4</ecNumber>
    </recommendedName>
</protein>
<evidence type="ECO:0000256" key="4">
    <source>
        <dbReference type="ARBA" id="ARBA00022801"/>
    </source>
</evidence>